<reference evidence="2" key="1">
    <citation type="journal article" date="2015" name="Nat. Genet.">
        <title>The genome and transcriptome of the zoonotic hookworm Ancylostoma ceylanicum identify infection-specific gene families.</title>
        <authorList>
            <person name="Schwarz E.M."/>
            <person name="Hu Y."/>
            <person name="Antoshechkin I."/>
            <person name="Miller M.M."/>
            <person name="Sternberg P.W."/>
            <person name="Aroian R.V."/>
        </authorList>
    </citation>
    <scope>NUCLEOTIDE SEQUENCE</scope>
    <source>
        <strain evidence="2">HY135</strain>
    </source>
</reference>
<gene>
    <name evidence="1" type="primary">Acey_s0449.g1665</name>
    <name evidence="1" type="ORF">Y032_0449g1665</name>
</gene>
<comment type="caution">
    <text evidence="1">The sequence shown here is derived from an EMBL/GenBank/DDBJ whole genome shotgun (WGS) entry which is preliminary data.</text>
</comment>
<evidence type="ECO:0000313" key="1">
    <source>
        <dbReference type="EMBL" id="EYC44802.1"/>
    </source>
</evidence>
<name>A0A016WZV6_9BILA</name>
<protein>
    <submittedName>
        <fullName evidence="1">Uncharacterized protein</fullName>
    </submittedName>
</protein>
<dbReference type="AlphaFoldDB" id="A0A016WZV6"/>
<sequence length="87" mass="9810">MRTAMVWRIDQLAMDLSRAPKKFGCSNATKYNRENASNQLRNKTCVRPKYSPCPGFFETFGMSATKFSVGAVFKASSNRFQASEDEV</sequence>
<proteinExistence type="predicted"/>
<dbReference type="EMBL" id="JARK01000049">
    <property type="protein sequence ID" value="EYC44802.1"/>
    <property type="molecule type" value="Genomic_DNA"/>
</dbReference>
<organism evidence="1 2">
    <name type="scientific">Ancylostoma ceylanicum</name>
    <dbReference type="NCBI Taxonomy" id="53326"/>
    <lineage>
        <taxon>Eukaryota</taxon>
        <taxon>Metazoa</taxon>
        <taxon>Ecdysozoa</taxon>
        <taxon>Nematoda</taxon>
        <taxon>Chromadorea</taxon>
        <taxon>Rhabditida</taxon>
        <taxon>Rhabditina</taxon>
        <taxon>Rhabditomorpha</taxon>
        <taxon>Strongyloidea</taxon>
        <taxon>Ancylostomatidae</taxon>
        <taxon>Ancylostomatinae</taxon>
        <taxon>Ancylostoma</taxon>
    </lineage>
</organism>
<keyword evidence="2" id="KW-1185">Reference proteome</keyword>
<evidence type="ECO:0000313" key="2">
    <source>
        <dbReference type="Proteomes" id="UP000024635"/>
    </source>
</evidence>
<dbReference type="Proteomes" id="UP000024635">
    <property type="component" value="Unassembled WGS sequence"/>
</dbReference>
<accession>A0A016WZV6</accession>